<dbReference type="EMBL" id="JBANAX010000843">
    <property type="protein sequence ID" value="KAL1191754.1"/>
    <property type="molecule type" value="Genomic_DNA"/>
</dbReference>
<evidence type="ECO:0000313" key="4">
    <source>
        <dbReference type="Proteomes" id="UP001558713"/>
    </source>
</evidence>
<sequence>MNSKAFVVWFLLLAAVFAVTVVASVDDTKQAGENQVDGSKSSCKYGNCAQARDIPLVKEDNAKYELNHEEDRFDEVIGEEGEDESKYQGGRGSGQGGKKGGGHGQGGQKGGGHGQGGQKGKGQGGQKGKGGGQGGQKGGGGGQGGQKGKGGGKGGGGSGRGGGGGDGM</sequence>
<feature type="compositionally biased region" description="Basic and acidic residues" evidence="1">
    <location>
        <begin position="62"/>
        <end position="75"/>
    </location>
</feature>
<organism evidence="3 4">
    <name type="scientific">Cardamine amara subsp. amara</name>
    <dbReference type="NCBI Taxonomy" id="228776"/>
    <lineage>
        <taxon>Eukaryota</taxon>
        <taxon>Viridiplantae</taxon>
        <taxon>Streptophyta</taxon>
        <taxon>Embryophyta</taxon>
        <taxon>Tracheophyta</taxon>
        <taxon>Spermatophyta</taxon>
        <taxon>Magnoliopsida</taxon>
        <taxon>eudicotyledons</taxon>
        <taxon>Gunneridae</taxon>
        <taxon>Pentapetalae</taxon>
        <taxon>rosids</taxon>
        <taxon>malvids</taxon>
        <taxon>Brassicales</taxon>
        <taxon>Brassicaceae</taxon>
        <taxon>Cardamineae</taxon>
        <taxon>Cardamine</taxon>
    </lineage>
</organism>
<feature type="chain" id="PRO_5044818484" description="Glycine-rich protein" evidence="2">
    <location>
        <begin position="19"/>
        <end position="168"/>
    </location>
</feature>
<accession>A0ABD0ZMQ7</accession>
<reference evidence="3 4" key="1">
    <citation type="submission" date="2024-04" db="EMBL/GenBank/DDBJ databases">
        <title>Genome assembly C_amara_ONT_v2.</title>
        <authorList>
            <person name="Yant L."/>
            <person name="Moore C."/>
            <person name="Slenker M."/>
        </authorList>
    </citation>
    <scope>NUCLEOTIDE SEQUENCE [LARGE SCALE GENOMIC DNA]</scope>
    <source>
        <tissue evidence="3">Leaf</tissue>
    </source>
</reference>
<dbReference type="AlphaFoldDB" id="A0ABD0ZMQ7"/>
<protein>
    <recommendedName>
        <fullName evidence="5">Glycine-rich protein</fullName>
    </recommendedName>
</protein>
<keyword evidence="2" id="KW-0732">Signal</keyword>
<evidence type="ECO:0000256" key="2">
    <source>
        <dbReference type="SAM" id="SignalP"/>
    </source>
</evidence>
<gene>
    <name evidence="3" type="ORF">V5N11_001537</name>
</gene>
<comment type="caution">
    <text evidence="3">The sequence shown here is derived from an EMBL/GenBank/DDBJ whole genome shotgun (WGS) entry which is preliminary data.</text>
</comment>
<proteinExistence type="predicted"/>
<name>A0ABD0ZMQ7_CARAN</name>
<feature type="region of interest" description="Disordered" evidence="1">
    <location>
        <begin position="62"/>
        <end position="168"/>
    </location>
</feature>
<evidence type="ECO:0000256" key="1">
    <source>
        <dbReference type="SAM" id="MobiDB-lite"/>
    </source>
</evidence>
<keyword evidence="4" id="KW-1185">Reference proteome</keyword>
<feature type="compositionally biased region" description="Gly residues" evidence="1">
    <location>
        <begin position="89"/>
        <end position="168"/>
    </location>
</feature>
<dbReference type="Proteomes" id="UP001558713">
    <property type="component" value="Unassembled WGS sequence"/>
</dbReference>
<evidence type="ECO:0000313" key="3">
    <source>
        <dbReference type="EMBL" id="KAL1191754.1"/>
    </source>
</evidence>
<feature type="signal peptide" evidence="2">
    <location>
        <begin position="1"/>
        <end position="18"/>
    </location>
</feature>
<evidence type="ECO:0008006" key="5">
    <source>
        <dbReference type="Google" id="ProtNLM"/>
    </source>
</evidence>